<dbReference type="KEGG" id="mmas:MYMAC_002210"/>
<dbReference type="PANTHER" id="PTHR35527">
    <property type="entry name" value="CHOLOYLGLYCINE HYDROLASE"/>
    <property type="match status" value="1"/>
</dbReference>
<dbReference type="PANTHER" id="PTHR35527:SF2">
    <property type="entry name" value="HYDROLASE"/>
    <property type="match status" value="1"/>
</dbReference>
<dbReference type="Pfam" id="PF02275">
    <property type="entry name" value="CBAH"/>
    <property type="match status" value="1"/>
</dbReference>
<proteinExistence type="inferred from homology"/>
<dbReference type="OrthoDB" id="1265391at2"/>
<gene>
    <name evidence="4" type="ORF">MYMAC_002210</name>
</gene>
<dbReference type="SUPFAM" id="SSF56235">
    <property type="entry name" value="N-terminal nucleophile aminohydrolases (Ntn hydrolases)"/>
    <property type="match status" value="1"/>
</dbReference>
<protein>
    <submittedName>
        <fullName evidence="4">Choloylglycine hydrolase</fullName>
    </submittedName>
</protein>
<evidence type="ECO:0000313" key="5">
    <source>
        <dbReference type="Proteomes" id="UP000217343"/>
    </source>
</evidence>
<dbReference type="Proteomes" id="UP000217343">
    <property type="component" value="Chromosome"/>
</dbReference>
<evidence type="ECO:0000259" key="3">
    <source>
        <dbReference type="Pfam" id="PF02275"/>
    </source>
</evidence>
<comment type="similarity">
    <text evidence="1">Belongs to the peptidase C59 family.</text>
</comment>
<name>A0A250JRZ3_9BACT</name>
<dbReference type="AlphaFoldDB" id="A0A250JRZ3"/>
<dbReference type="InterPro" id="IPR029055">
    <property type="entry name" value="Ntn_hydrolases_N"/>
</dbReference>
<evidence type="ECO:0000313" key="4">
    <source>
        <dbReference type="EMBL" id="ATB46605.1"/>
    </source>
</evidence>
<evidence type="ECO:0000256" key="2">
    <source>
        <dbReference type="ARBA" id="ARBA00022801"/>
    </source>
</evidence>
<evidence type="ECO:0000256" key="1">
    <source>
        <dbReference type="ARBA" id="ARBA00006625"/>
    </source>
</evidence>
<reference evidence="4 5" key="1">
    <citation type="submission" date="2017-06" db="EMBL/GenBank/DDBJ databases">
        <title>Sequencing and comparative analysis of myxobacterial genomes.</title>
        <authorList>
            <person name="Rupp O."/>
            <person name="Goesmann A."/>
            <person name="Sogaard-Andersen L."/>
        </authorList>
    </citation>
    <scope>NUCLEOTIDE SEQUENCE [LARGE SCALE GENOMIC DNA]</scope>
    <source>
        <strain evidence="4 5">DSM 14697</strain>
    </source>
</reference>
<keyword evidence="5" id="KW-1185">Reference proteome</keyword>
<dbReference type="InterPro" id="IPR029132">
    <property type="entry name" value="CBAH/NAAA_C"/>
</dbReference>
<dbReference type="GO" id="GO:0016787">
    <property type="term" value="F:hydrolase activity"/>
    <property type="evidence" value="ECO:0007669"/>
    <property type="project" value="UniProtKB-KW"/>
</dbReference>
<dbReference type="RefSeq" id="WP_095958072.1">
    <property type="nucleotide sequence ID" value="NZ_CP022203.1"/>
</dbReference>
<accession>A0A250JRZ3</accession>
<keyword evidence="2 4" id="KW-0378">Hydrolase</keyword>
<feature type="domain" description="Choloylglycine hydrolase/NAAA C-terminal" evidence="3">
    <location>
        <begin position="2"/>
        <end position="319"/>
    </location>
</feature>
<dbReference type="InterPro" id="IPR052193">
    <property type="entry name" value="Peptidase_C59"/>
</dbReference>
<dbReference type="Gene3D" id="3.60.60.10">
    <property type="entry name" value="Penicillin V Acylase, Chain A"/>
    <property type="match status" value="1"/>
</dbReference>
<sequence>MCTNFLIVAKDSSAVVGRSMEFGVDLHSKLRVHAPGETFRSPASMLNPHGLTWTSKHGFVGVTGDLFGITAITDGLNTEGLSAGALWMPDSQFPHATDPAKALAPELFVSWALGNFATVEEVYDVLVRKEVQIWHSEWLTKLAPLHFPIHDAKGNSLVVEFINGEMNLYTGEDNPVGVLTNHPTFPEQLQNLRNYARLSPYDTDPVTLGSAQFSPHGCGSGMFGLPGDSTPPSRFVRTTYLRQAAQVPTNAHEASVLALHLLNAVDIPLGTSRKHADSPDQEKCDHTLWVVVKDLTNRVLNIRFYDSFAVQSVDLKTLDFAAAAKRKSIDVPPITSGIDITARLAG</sequence>
<dbReference type="EMBL" id="CP022203">
    <property type="protein sequence ID" value="ATB46605.1"/>
    <property type="molecule type" value="Genomic_DNA"/>
</dbReference>
<organism evidence="4 5">
    <name type="scientific">Corallococcus macrosporus DSM 14697</name>
    <dbReference type="NCBI Taxonomy" id="1189310"/>
    <lineage>
        <taxon>Bacteria</taxon>
        <taxon>Pseudomonadati</taxon>
        <taxon>Myxococcota</taxon>
        <taxon>Myxococcia</taxon>
        <taxon>Myxococcales</taxon>
        <taxon>Cystobacterineae</taxon>
        <taxon>Myxococcaceae</taxon>
        <taxon>Corallococcus</taxon>
    </lineage>
</organism>